<evidence type="ECO:0000256" key="5">
    <source>
        <dbReference type="ARBA" id="ARBA00022989"/>
    </source>
</evidence>
<dbReference type="NCBIfam" id="TIGR00803">
    <property type="entry name" value="nst"/>
    <property type="match status" value="1"/>
</dbReference>
<dbReference type="GO" id="GO:0015165">
    <property type="term" value="F:pyrimidine nucleotide-sugar transmembrane transporter activity"/>
    <property type="evidence" value="ECO:0007669"/>
    <property type="project" value="InterPro"/>
</dbReference>
<organism evidence="8">
    <name type="scientific">Cacopsylla melanoneura</name>
    <dbReference type="NCBI Taxonomy" id="428564"/>
    <lineage>
        <taxon>Eukaryota</taxon>
        <taxon>Metazoa</taxon>
        <taxon>Ecdysozoa</taxon>
        <taxon>Arthropoda</taxon>
        <taxon>Hexapoda</taxon>
        <taxon>Insecta</taxon>
        <taxon>Pterygota</taxon>
        <taxon>Neoptera</taxon>
        <taxon>Paraneoptera</taxon>
        <taxon>Hemiptera</taxon>
        <taxon>Sternorrhyncha</taxon>
        <taxon>Psylloidea</taxon>
        <taxon>Psyllidae</taxon>
        <taxon>Psyllinae</taxon>
        <taxon>Cacopsylla</taxon>
    </lineage>
</organism>
<dbReference type="EMBL" id="HBUF01535676">
    <property type="protein sequence ID" value="CAG6753212.1"/>
    <property type="molecule type" value="Transcribed_RNA"/>
</dbReference>
<evidence type="ECO:0000256" key="2">
    <source>
        <dbReference type="ARBA" id="ARBA00009976"/>
    </source>
</evidence>
<dbReference type="EMBL" id="HBUF01354164">
    <property type="protein sequence ID" value="CAG6716260.1"/>
    <property type="molecule type" value="Transcribed_RNA"/>
</dbReference>
<dbReference type="EMBL" id="HBUF01354163">
    <property type="protein sequence ID" value="CAG6716257.1"/>
    <property type="molecule type" value="Transcribed_RNA"/>
</dbReference>
<feature type="transmembrane region" description="Helical" evidence="7">
    <location>
        <begin position="294"/>
        <end position="311"/>
    </location>
</feature>
<dbReference type="EMBL" id="HBUF01535679">
    <property type="protein sequence ID" value="CAG6753215.1"/>
    <property type="molecule type" value="Transcribed_RNA"/>
</dbReference>
<accession>A0A8D8ZTQ3</accession>
<feature type="transmembrane region" description="Helical" evidence="7">
    <location>
        <begin position="40"/>
        <end position="61"/>
    </location>
</feature>
<feature type="transmembrane region" description="Helical" evidence="7">
    <location>
        <begin position="204"/>
        <end position="224"/>
    </location>
</feature>
<dbReference type="EMBL" id="HBUF01044397">
    <property type="protein sequence ID" value="CAG6618895.1"/>
    <property type="molecule type" value="Transcribed_RNA"/>
</dbReference>
<sequence length="312" mass="35339">MGRNIAFGNFLGKASIPMLTLHSSLNIIFTHYVRRYNSTFLTSSAVFLSELFKFLLCFGILAVQHQSKIFDHLEIHFRRSQLGKLIIPAALFTLQNNLFYMANTNLDSITYQITYQFKIVTTAFFSYVILAKHFSKTQVFSLAVLLFGIVLIQIEDSASSLFIRGRTNENQLLGFGQVIVASISSGFTNVYLEKIYKSSDDTLLIKNLQLSLLSIPISIGNILIQDGATVSQRGLFYAYDVPVLTLVLFNALGGLIISLVLKHHDNITKIFSTSVSIILTFVLSVYLFDKRVNEYFMFGLIHVFVSIYLYYF</sequence>
<comment type="subcellular location">
    <subcellularLocation>
        <location evidence="1">Membrane</location>
        <topology evidence="1">Multi-pass membrane protein</topology>
    </subcellularLocation>
</comment>
<dbReference type="EMBL" id="HBUF01535678">
    <property type="protein sequence ID" value="CAG6753214.1"/>
    <property type="molecule type" value="Transcribed_RNA"/>
</dbReference>
<dbReference type="GO" id="GO:0000139">
    <property type="term" value="C:Golgi membrane"/>
    <property type="evidence" value="ECO:0007669"/>
    <property type="project" value="InterPro"/>
</dbReference>
<evidence type="ECO:0000256" key="3">
    <source>
        <dbReference type="ARBA" id="ARBA00022597"/>
    </source>
</evidence>
<evidence type="ECO:0000256" key="7">
    <source>
        <dbReference type="SAM" id="Phobius"/>
    </source>
</evidence>
<dbReference type="InterPro" id="IPR037185">
    <property type="entry name" value="EmrE-like"/>
</dbReference>
<name>A0A8D8ZTQ3_9HEMI</name>
<proteinExistence type="inferred from homology"/>
<evidence type="ECO:0000256" key="1">
    <source>
        <dbReference type="ARBA" id="ARBA00004141"/>
    </source>
</evidence>
<feature type="transmembrane region" description="Helical" evidence="7">
    <location>
        <begin position="174"/>
        <end position="192"/>
    </location>
</feature>
<dbReference type="AlphaFoldDB" id="A0A8D8ZTQ3"/>
<keyword evidence="4 7" id="KW-0812">Transmembrane</keyword>
<evidence type="ECO:0000256" key="4">
    <source>
        <dbReference type="ARBA" id="ARBA00022692"/>
    </source>
</evidence>
<feature type="transmembrane region" description="Helical" evidence="7">
    <location>
        <begin position="236"/>
        <end position="261"/>
    </location>
</feature>
<dbReference type="SUPFAM" id="SSF103481">
    <property type="entry name" value="Multidrug resistance efflux transporter EmrE"/>
    <property type="match status" value="1"/>
</dbReference>
<dbReference type="InterPro" id="IPR007271">
    <property type="entry name" value="Nuc_sug_transpt"/>
</dbReference>
<dbReference type="Pfam" id="PF04142">
    <property type="entry name" value="Nuc_sug_transp"/>
    <property type="match status" value="1"/>
</dbReference>
<reference evidence="8" key="1">
    <citation type="submission" date="2021-05" db="EMBL/GenBank/DDBJ databases">
        <authorList>
            <person name="Alioto T."/>
            <person name="Alioto T."/>
            <person name="Gomez Garrido J."/>
        </authorList>
    </citation>
    <scope>NUCLEOTIDE SEQUENCE</scope>
</reference>
<feature type="transmembrane region" description="Helical" evidence="7">
    <location>
        <begin position="113"/>
        <end position="130"/>
    </location>
</feature>
<keyword evidence="3" id="KW-0813">Transport</keyword>
<keyword evidence="6 7" id="KW-0472">Membrane</keyword>
<feature type="transmembrane region" description="Helical" evidence="7">
    <location>
        <begin position="137"/>
        <end position="154"/>
    </location>
</feature>
<dbReference type="PANTHER" id="PTHR10231">
    <property type="entry name" value="NUCLEOTIDE-SUGAR TRANSMEMBRANE TRANSPORTER"/>
    <property type="match status" value="1"/>
</dbReference>
<comment type="similarity">
    <text evidence="2">Belongs to the nucleotide-sugar transporter family. SLC35A subfamily.</text>
</comment>
<keyword evidence="5 7" id="KW-1133">Transmembrane helix</keyword>
<keyword evidence="3" id="KW-0762">Sugar transport</keyword>
<evidence type="ECO:0000256" key="6">
    <source>
        <dbReference type="ARBA" id="ARBA00023136"/>
    </source>
</evidence>
<protein>
    <submittedName>
        <fullName evidence="8">CMP-sialic acid transporter</fullName>
    </submittedName>
</protein>
<evidence type="ECO:0000313" key="8">
    <source>
        <dbReference type="EMBL" id="CAG6753212.1"/>
    </source>
</evidence>
<feature type="transmembrane region" description="Helical" evidence="7">
    <location>
        <begin position="270"/>
        <end position="288"/>
    </location>
</feature>
<dbReference type="PIRSF" id="PIRSF005799">
    <property type="entry name" value="UDP-gal_transpt"/>
    <property type="match status" value="1"/>
</dbReference>